<keyword evidence="3" id="KW-1185">Reference proteome</keyword>
<dbReference type="GO" id="GO:0003677">
    <property type="term" value="F:DNA binding"/>
    <property type="evidence" value="ECO:0007669"/>
    <property type="project" value="InterPro"/>
</dbReference>
<sequence length="82" mass="8557">MSYAILRTAKLTSLGNVGGSASHNFRERQTPNADPERTPSNVTSGAQSAKEVIAGVKARLETVPTVRKKCGAGGGILHRGKP</sequence>
<dbReference type="KEGG" id="nai:NECAME_18090"/>
<evidence type="ECO:0000256" key="1">
    <source>
        <dbReference type="SAM" id="MobiDB-lite"/>
    </source>
</evidence>
<feature type="compositionally biased region" description="Basic and acidic residues" evidence="1">
    <location>
        <begin position="24"/>
        <end position="37"/>
    </location>
</feature>
<dbReference type="EMBL" id="KI659404">
    <property type="protein sequence ID" value="ETN79617.1"/>
    <property type="molecule type" value="Genomic_DNA"/>
</dbReference>
<name>W2TF16_NECAM</name>
<feature type="compositionally biased region" description="Polar residues" evidence="1">
    <location>
        <begin position="38"/>
        <end position="47"/>
    </location>
</feature>
<proteinExistence type="predicted"/>
<dbReference type="Gene3D" id="3.30.930.30">
    <property type="match status" value="1"/>
</dbReference>
<evidence type="ECO:0000313" key="2">
    <source>
        <dbReference type="EMBL" id="ETN79617.1"/>
    </source>
</evidence>
<gene>
    <name evidence="2" type="ORF">NECAME_18090</name>
</gene>
<dbReference type="Pfam" id="PF01076">
    <property type="entry name" value="Mob_Pre"/>
    <property type="match status" value="1"/>
</dbReference>
<feature type="region of interest" description="Disordered" evidence="1">
    <location>
        <begin position="16"/>
        <end position="48"/>
    </location>
</feature>
<accession>W2TF16</accession>
<dbReference type="GO" id="GO:0006310">
    <property type="term" value="P:DNA recombination"/>
    <property type="evidence" value="ECO:0007669"/>
    <property type="project" value="InterPro"/>
</dbReference>
<organism evidence="2 3">
    <name type="scientific">Necator americanus</name>
    <name type="common">Human hookworm</name>
    <dbReference type="NCBI Taxonomy" id="51031"/>
    <lineage>
        <taxon>Eukaryota</taxon>
        <taxon>Metazoa</taxon>
        <taxon>Ecdysozoa</taxon>
        <taxon>Nematoda</taxon>
        <taxon>Chromadorea</taxon>
        <taxon>Rhabditida</taxon>
        <taxon>Rhabditina</taxon>
        <taxon>Rhabditomorpha</taxon>
        <taxon>Strongyloidea</taxon>
        <taxon>Ancylostomatidae</taxon>
        <taxon>Bunostominae</taxon>
        <taxon>Necator</taxon>
    </lineage>
</organism>
<dbReference type="Proteomes" id="UP000053676">
    <property type="component" value="Unassembled WGS sequence"/>
</dbReference>
<dbReference type="InterPro" id="IPR001668">
    <property type="entry name" value="Mob_Pre"/>
</dbReference>
<dbReference type="AlphaFoldDB" id="W2TF16"/>
<protein>
    <submittedName>
        <fullName evidence="2">Uncharacterized protein</fullName>
    </submittedName>
</protein>
<reference evidence="3" key="1">
    <citation type="journal article" date="2014" name="Nat. Genet.">
        <title>Genome of the human hookworm Necator americanus.</title>
        <authorList>
            <person name="Tang Y.T."/>
            <person name="Gao X."/>
            <person name="Rosa B.A."/>
            <person name="Abubucker S."/>
            <person name="Hallsworth-Pepin K."/>
            <person name="Martin J."/>
            <person name="Tyagi R."/>
            <person name="Heizer E."/>
            <person name="Zhang X."/>
            <person name="Bhonagiri-Palsikar V."/>
            <person name="Minx P."/>
            <person name="Warren W.C."/>
            <person name="Wang Q."/>
            <person name="Zhan B."/>
            <person name="Hotez P.J."/>
            <person name="Sternberg P.W."/>
            <person name="Dougall A."/>
            <person name="Gaze S.T."/>
            <person name="Mulvenna J."/>
            <person name="Sotillo J."/>
            <person name="Ranganathan S."/>
            <person name="Rabelo E.M."/>
            <person name="Wilson R.K."/>
            <person name="Felgner P.L."/>
            <person name="Bethony J."/>
            <person name="Hawdon J.M."/>
            <person name="Gasser R.B."/>
            <person name="Loukas A."/>
            <person name="Mitreva M."/>
        </authorList>
    </citation>
    <scope>NUCLEOTIDE SEQUENCE [LARGE SCALE GENOMIC DNA]</scope>
</reference>
<evidence type="ECO:0000313" key="3">
    <source>
        <dbReference type="Proteomes" id="UP000053676"/>
    </source>
</evidence>